<sequence length="105" mass="10562">MTEAQIPLWFVGAAPMVVLAGMTIAARLGLGLVLSLCLSAFALAGGVWMLISGVNASCAIDESECVGATATAYVIGFIWLMAAALSVASQLRAGIAGKLGSESTN</sequence>
<accession>A0ABT8YMK5</accession>
<name>A0ABT8YMK5_9HYPH</name>
<evidence type="ECO:0008006" key="4">
    <source>
        <dbReference type="Google" id="ProtNLM"/>
    </source>
</evidence>
<reference evidence="2" key="1">
    <citation type="journal article" date="2015" name="Int. J. Syst. Evol. Microbiol.">
        <title>Rhizobium alvei sp. nov., isolated from a freshwater river.</title>
        <authorList>
            <person name="Sheu S.Y."/>
            <person name="Huang H.W."/>
            <person name="Young C.C."/>
            <person name="Chen W.M."/>
        </authorList>
    </citation>
    <scope>NUCLEOTIDE SEQUENCE</scope>
    <source>
        <strain evidence="2">TNR-22</strain>
    </source>
</reference>
<evidence type="ECO:0000256" key="1">
    <source>
        <dbReference type="SAM" id="Phobius"/>
    </source>
</evidence>
<feature type="transmembrane region" description="Helical" evidence="1">
    <location>
        <begin position="6"/>
        <end position="25"/>
    </location>
</feature>
<proteinExistence type="predicted"/>
<dbReference type="RefSeq" id="WP_304376829.1">
    <property type="nucleotide sequence ID" value="NZ_JAUOZU010000008.1"/>
</dbReference>
<gene>
    <name evidence="2" type="ORF">Q4481_13150</name>
</gene>
<feature type="transmembrane region" description="Helical" evidence="1">
    <location>
        <begin position="32"/>
        <end position="51"/>
    </location>
</feature>
<dbReference type="Proteomes" id="UP001174932">
    <property type="component" value="Unassembled WGS sequence"/>
</dbReference>
<keyword evidence="3" id="KW-1185">Reference proteome</keyword>
<keyword evidence="1" id="KW-0812">Transmembrane</keyword>
<keyword evidence="1" id="KW-1133">Transmembrane helix</keyword>
<reference evidence="2" key="2">
    <citation type="submission" date="2023-07" db="EMBL/GenBank/DDBJ databases">
        <authorList>
            <person name="Shen H."/>
        </authorList>
    </citation>
    <scope>NUCLEOTIDE SEQUENCE</scope>
    <source>
        <strain evidence="2">TNR-22</strain>
    </source>
</reference>
<protein>
    <recommendedName>
        <fullName evidence="4">Transmembrane protein</fullName>
    </recommendedName>
</protein>
<evidence type="ECO:0000313" key="2">
    <source>
        <dbReference type="EMBL" id="MDO6964908.1"/>
    </source>
</evidence>
<keyword evidence="1" id="KW-0472">Membrane</keyword>
<dbReference type="EMBL" id="JAUOZU010000008">
    <property type="protein sequence ID" value="MDO6964908.1"/>
    <property type="molecule type" value="Genomic_DNA"/>
</dbReference>
<comment type="caution">
    <text evidence="2">The sequence shown here is derived from an EMBL/GenBank/DDBJ whole genome shotgun (WGS) entry which is preliminary data.</text>
</comment>
<evidence type="ECO:0000313" key="3">
    <source>
        <dbReference type="Proteomes" id="UP001174932"/>
    </source>
</evidence>
<organism evidence="2 3">
    <name type="scientific">Rhizobium alvei</name>
    <dbReference type="NCBI Taxonomy" id="1132659"/>
    <lineage>
        <taxon>Bacteria</taxon>
        <taxon>Pseudomonadati</taxon>
        <taxon>Pseudomonadota</taxon>
        <taxon>Alphaproteobacteria</taxon>
        <taxon>Hyphomicrobiales</taxon>
        <taxon>Rhizobiaceae</taxon>
        <taxon>Rhizobium/Agrobacterium group</taxon>
        <taxon>Rhizobium</taxon>
    </lineage>
</organism>
<feature type="transmembrane region" description="Helical" evidence="1">
    <location>
        <begin position="71"/>
        <end position="88"/>
    </location>
</feature>